<organism evidence="4 5">
    <name type="scientific">Thiorhodococcus drewsii AZ1</name>
    <dbReference type="NCBI Taxonomy" id="765913"/>
    <lineage>
        <taxon>Bacteria</taxon>
        <taxon>Pseudomonadati</taxon>
        <taxon>Pseudomonadota</taxon>
        <taxon>Gammaproteobacteria</taxon>
        <taxon>Chromatiales</taxon>
        <taxon>Chromatiaceae</taxon>
        <taxon>Thiorhodococcus</taxon>
    </lineage>
</organism>
<dbReference type="SUPFAM" id="SSF51419">
    <property type="entry name" value="PLP-binding barrel"/>
    <property type="match status" value="1"/>
</dbReference>
<reference evidence="4 5" key="1">
    <citation type="submission" date="2011-06" db="EMBL/GenBank/DDBJ databases">
        <title>The draft genome of Thiorhodococcus drewsii AZ1.</title>
        <authorList>
            <consortium name="US DOE Joint Genome Institute (JGI-PGF)"/>
            <person name="Lucas S."/>
            <person name="Han J."/>
            <person name="Lapidus A."/>
            <person name="Cheng J.-F."/>
            <person name="Goodwin L."/>
            <person name="Pitluck S."/>
            <person name="Peters L."/>
            <person name="Land M.L."/>
            <person name="Hauser L."/>
            <person name="Vogl K."/>
            <person name="Liu Z."/>
            <person name="Imhoff J."/>
            <person name="Thiel V."/>
            <person name="Frigaard N.-U."/>
            <person name="Bryant D.A."/>
            <person name="Woyke T.J."/>
        </authorList>
    </citation>
    <scope>NUCLEOTIDE SEQUENCE [LARGE SCALE GENOMIC DNA]</scope>
    <source>
        <strain evidence="4 5">AZ1</strain>
    </source>
</reference>
<sequence>MKLWWERDDLCYDDNNELIFANKNIQQFAQQVGTPLFVHSAARILANINRVEQALQSTGLASRVFYALKANRYAPLLTFIKTATDCGIDACAPAEVIHALSCGFVPSDISYTGTSVSNADLDFLTGLDDLKLNCDGLSMIRRVGERAPGREIGLRINPAMGTGYGSNELLRYSGEKPTKFGIYASELDEAIELAAQYDLAITRIHFHTGCGYLNDQLDSWEEILKTSLAMIRKIPTVSALNLGGGLGVPLTSDDSELDLDQWAGVIERVFGSSGYEIHVEPGTYIAKDAGLLVLEANTVETKSGKLFVGVNSGFNLTMEPVHYQLPAEPVMCRLPDSPEKIFAAENMQPTTFVGNINEALDVMYDDLPFPSIEEGSLLVFINSGAYTTSMGSNHCMRGEYSECLLLDGVDLRK</sequence>
<evidence type="ECO:0000256" key="2">
    <source>
        <dbReference type="ARBA" id="ARBA00022898"/>
    </source>
</evidence>
<evidence type="ECO:0000313" key="5">
    <source>
        <dbReference type="Proteomes" id="UP000004200"/>
    </source>
</evidence>
<dbReference type="Proteomes" id="UP000004200">
    <property type="component" value="Unassembled WGS sequence"/>
</dbReference>
<accession>G2E6F9</accession>
<dbReference type="STRING" id="765913.ThidrDRAFT_3853"/>
<dbReference type="Pfam" id="PF02784">
    <property type="entry name" value="Orn_Arg_deC_N"/>
    <property type="match status" value="1"/>
</dbReference>
<dbReference type="SUPFAM" id="SSF50621">
    <property type="entry name" value="Alanine racemase C-terminal domain-like"/>
    <property type="match status" value="1"/>
</dbReference>
<dbReference type="InterPro" id="IPR000183">
    <property type="entry name" value="Orn/DAP/Arg_de-COase"/>
</dbReference>
<dbReference type="InterPro" id="IPR009006">
    <property type="entry name" value="Ala_racemase/Decarboxylase_C"/>
</dbReference>
<dbReference type="Gene3D" id="3.20.20.10">
    <property type="entry name" value="Alanine racemase"/>
    <property type="match status" value="1"/>
</dbReference>
<dbReference type="InterPro" id="IPR022644">
    <property type="entry name" value="De-COase2_N"/>
</dbReference>
<dbReference type="PANTHER" id="PTHR43727:SF2">
    <property type="entry name" value="GROUP IV DECARBOXYLASE"/>
    <property type="match status" value="1"/>
</dbReference>
<dbReference type="OrthoDB" id="9799110at2"/>
<dbReference type="PATRIC" id="fig|765913.3.peg.3919"/>
<keyword evidence="5" id="KW-1185">Reference proteome</keyword>
<dbReference type="Gene3D" id="2.40.37.10">
    <property type="entry name" value="Lyase, Ornithine Decarboxylase, Chain A, domain 1"/>
    <property type="match status" value="1"/>
</dbReference>
<dbReference type="EC" id="4.1.1.20" evidence="4"/>
<proteinExistence type="predicted"/>
<feature type="domain" description="Orn/DAP/Arg decarboxylase 2 N-terminal" evidence="3">
    <location>
        <begin position="44"/>
        <end position="286"/>
    </location>
</feature>
<dbReference type="PRINTS" id="PR01179">
    <property type="entry name" value="ODADCRBXLASE"/>
</dbReference>
<dbReference type="PANTHER" id="PTHR43727">
    <property type="entry name" value="DIAMINOPIMELATE DECARBOXYLASE"/>
    <property type="match status" value="1"/>
</dbReference>
<dbReference type="GO" id="GO:0009089">
    <property type="term" value="P:lysine biosynthetic process via diaminopimelate"/>
    <property type="evidence" value="ECO:0007669"/>
    <property type="project" value="TreeGrafter"/>
</dbReference>
<protein>
    <submittedName>
        <fullName evidence="4">Diaminopimelate decarboxylase</fullName>
        <ecNumber evidence="4">4.1.1.20</ecNumber>
    </submittedName>
</protein>
<dbReference type="EMBL" id="AFWT01000040">
    <property type="protein sequence ID" value="EGV28320.1"/>
    <property type="molecule type" value="Genomic_DNA"/>
</dbReference>
<keyword evidence="2" id="KW-0663">Pyridoxal phosphate</keyword>
<dbReference type="InterPro" id="IPR029066">
    <property type="entry name" value="PLP-binding_barrel"/>
</dbReference>
<dbReference type="GO" id="GO:0008836">
    <property type="term" value="F:diaminopimelate decarboxylase activity"/>
    <property type="evidence" value="ECO:0007669"/>
    <property type="project" value="UniProtKB-EC"/>
</dbReference>
<comment type="cofactor">
    <cofactor evidence="1">
        <name>pyridoxal 5'-phosphate</name>
        <dbReference type="ChEBI" id="CHEBI:597326"/>
    </cofactor>
</comment>
<comment type="caution">
    <text evidence="4">The sequence shown here is derived from an EMBL/GenBank/DDBJ whole genome shotgun (WGS) entry which is preliminary data.</text>
</comment>
<evidence type="ECO:0000313" key="4">
    <source>
        <dbReference type="EMBL" id="EGV28320.1"/>
    </source>
</evidence>
<evidence type="ECO:0000259" key="3">
    <source>
        <dbReference type="Pfam" id="PF02784"/>
    </source>
</evidence>
<dbReference type="AlphaFoldDB" id="G2E6F9"/>
<dbReference type="RefSeq" id="WP_007042566.1">
    <property type="nucleotide sequence ID" value="NZ_AFWT01000040.1"/>
</dbReference>
<dbReference type="eggNOG" id="COG0019">
    <property type="taxonomic scope" value="Bacteria"/>
</dbReference>
<evidence type="ECO:0000256" key="1">
    <source>
        <dbReference type="ARBA" id="ARBA00001933"/>
    </source>
</evidence>
<gene>
    <name evidence="4" type="ORF">ThidrDRAFT_3853</name>
</gene>
<keyword evidence="4" id="KW-0456">Lyase</keyword>
<name>G2E6F9_9GAMM</name>